<reference evidence="1 3" key="2">
    <citation type="journal article" date="2013" name="Nature">
        <title>Insights into bilaterian evolution from three spiralian genomes.</title>
        <authorList>
            <person name="Simakov O."/>
            <person name="Marletaz F."/>
            <person name="Cho S.J."/>
            <person name="Edsinger-Gonzales E."/>
            <person name="Havlak P."/>
            <person name="Hellsten U."/>
            <person name="Kuo D.H."/>
            <person name="Larsson T."/>
            <person name="Lv J."/>
            <person name="Arendt D."/>
            <person name="Savage R."/>
            <person name="Osoegawa K."/>
            <person name="de Jong P."/>
            <person name="Grimwood J."/>
            <person name="Chapman J.A."/>
            <person name="Shapiro H."/>
            <person name="Aerts A."/>
            <person name="Otillar R.P."/>
            <person name="Terry A.Y."/>
            <person name="Boore J.L."/>
            <person name="Grigoriev I.V."/>
            <person name="Lindberg D.R."/>
            <person name="Seaver E.C."/>
            <person name="Weisblat D.A."/>
            <person name="Putnam N.H."/>
            <person name="Rokhsar D.S."/>
        </authorList>
    </citation>
    <scope>NUCLEOTIDE SEQUENCE</scope>
    <source>
        <strain evidence="1 3">I ESC-2004</strain>
    </source>
</reference>
<dbReference type="AlphaFoldDB" id="R7U3N3"/>
<organism evidence="1">
    <name type="scientific">Capitella teleta</name>
    <name type="common">Polychaete worm</name>
    <dbReference type="NCBI Taxonomy" id="283909"/>
    <lineage>
        <taxon>Eukaryota</taxon>
        <taxon>Metazoa</taxon>
        <taxon>Spiralia</taxon>
        <taxon>Lophotrochozoa</taxon>
        <taxon>Annelida</taxon>
        <taxon>Polychaeta</taxon>
        <taxon>Sedentaria</taxon>
        <taxon>Scolecida</taxon>
        <taxon>Capitellidae</taxon>
        <taxon>Capitella</taxon>
    </lineage>
</organism>
<proteinExistence type="predicted"/>
<protein>
    <submittedName>
        <fullName evidence="1 2">Uncharacterized protein</fullName>
    </submittedName>
</protein>
<dbReference type="HOGENOM" id="CLU_1898206_0_0_1"/>
<keyword evidence="3" id="KW-1185">Reference proteome</keyword>
<accession>R7U3N3</accession>
<name>R7U3N3_CAPTE</name>
<evidence type="ECO:0000313" key="2">
    <source>
        <dbReference type="EnsemblMetazoa" id="CapteP189983"/>
    </source>
</evidence>
<dbReference type="EMBL" id="AMQN01010553">
    <property type="status" value="NOT_ANNOTATED_CDS"/>
    <property type="molecule type" value="Genomic_DNA"/>
</dbReference>
<dbReference type="Proteomes" id="UP000014760">
    <property type="component" value="Unassembled WGS sequence"/>
</dbReference>
<reference evidence="3" key="1">
    <citation type="submission" date="2012-12" db="EMBL/GenBank/DDBJ databases">
        <authorList>
            <person name="Hellsten U."/>
            <person name="Grimwood J."/>
            <person name="Chapman J.A."/>
            <person name="Shapiro H."/>
            <person name="Aerts A."/>
            <person name="Otillar R.P."/>
            <person name="Terry A.Y."/>
            <person name="Boore J.L."/>
            <person name="Simakov O."/>
            <person name="Marletaz F."/>
            <person name="Cho S.-J."/>
            <person name="Edsinger-Gonzales E."/>
            <person name="Havlak P."/>
            <person name="Kuo D.-H."/>
            <person name="Larsson T."/>
            <person name="Lv J."/>
            <person name="Arendt D."/>
            <person name="Savage R."/>
            <person name="Osoegawa K."/>
            <person name="de Jong P."/>
            <person name="Lindberg D.R."/>
            <person name="Seaver E.C."/>
            <person name="Weisblat D.A."/>
            <person name="Putnam N.H."/>
            <person name="Grigoriev I.V."/>
            <person name="Rokhsar D.S."/>
        </authorList>
    </citation>
    <scope>NUCLEOTIDE SEQUENCE</scope>
    <source>
        <strain evidence="3">I ESC-2004</strain>
    </source>
</reference>
<sequence>MTHELGGHTLQTEVVDLRAASFDHLLHPSLLWATLGQTAWLNHSIHFLFPNLQTLRTICFASGRIRRAVLHVGDLSAEEKYDKMAAAFQDLVTTFHAHISAEHIGEINEQILQSSGLDIRNLDHIREEACKYTS</sequence>
<evidence type="ECO:0000313" key="3">
    <source>
        <dbReference type="Proteomes" id="UP000014760"/>
    </source>
</evidence>
<evidence type="ECO:0000313" key="1">
    <source>
        <dbReference type="EMBL" id="ELT98276.1"/>
    </source>
</evidence>
<reference evidence="2" key="3">
    <citation type="submission" date="2015-06" db="UniProtKB">
        <authorList>
            <consortium name="EnsemblMetazoa"/>
        </authorList>
    </citation>
    <scope>IDENTIFICATION</scope>
</reference>
<gene>
    <name evidence="1" type="ORF">CAPTEDRAFT_189983</name>
</gene>
<dbReference type="EMBL" id="KB308112">
    <property type="protein sequence ID" value="ELT98276.1"/>
    <property type="molecule type" value="Genomic_DNA"/>
</dbReference>
<dbReference type="EnsemblMetazoa" id="CapteT189983">
    <property type="protein sequence ID" value="CapteP189983"/>
    <property type="gene ID" value="CapteG189983"/>
</dbReference>